<proteinExistence type="predicted"/>
<reference evidence="1 2" key="1">
    <citation type="journal article" date="2021" name="Hortic Res">
        <title>Chromosome-scale assembly of the Dendrobium chrysotoxum genome enhances the understanding of orchid evolution.</title>
        <authorList>
            <person name="Zhang Y."/>
            <person name="Zhang G.Q."/>
            <person name="Zhang D."/>
            <person name="Liu X.D."/>
            <person name="Xu X.Y."/>
            <person name="Sun W.H."/>
            <person name="Yu X."/>
            <person name="Zhu X."/>
            <person name="Wang Z.W."/>
            <person name="Zhao X."/>
            <person name="Zhong W.Y."/>
            <person name="Chen H."/>
            <person name="Yin W.L."/>
            <person name="Huang T."/>
            <person name="Niu S.C."/>
            <person name="Liu Z.J."/>
        </authorList>
    </citation>
    <scope>NUCLEOTIDE SEQUENCE [LARGE SCALE GENOMIC DNA]</scope>
    <source>
        <strain evidence="1">Lindl</strain>
    </source>
</reference>
<accession>A0AAV7FRC2</accession>
<dbReference type="AlphaFoldDB" id="A0AAV7FRC2"/>
<protein>
    <submittedName>
        <fullName evidence="1">Uncharacterized protein</fullName>
    </submittedName>
</protein>
<comment type="caution">
    <text evidence="1">The sequence shown here is derived from an EMBL/GenBank/DDBJ whole genome shotgun (WGS) entry which is preliminary data.</text>
</comment>
<evidence type="ECO:0000313" key="1">
    <source>
        <dbReference type="EMBL" id="KAH0446149.1"/>
    </source>
</evidence>
<name>A0AAV7FRC2_DENCH</name>
<sequence>MTSAFGNSRDALVTKVTGVTVCLWMDSVVVSDSLQLNQYQQHVVTMTVRLGLLSQKKKRVGTVVVRLRFAADKIADISQSAGLVWLFLSIEKESAVCARVTFLFLGSE</sequence>
<evidence type="ECO:0000313" key="2">
    <source>
        <dbReference type="Proteomes" id="UP000775213"/>
    </source>
</evidence>
<organism evidence="1 2">
    <name type="scientific">Dendrobium chrysotoxum</name>
    <name type="common">Orchid</name>
    <dbReference type="NCBI Taxonomy" id="161865"/>
    <lineage>
        <taxon>Eukaryota</taxon>
        <taxon>Viridiplantae</taxon>
        <taxon>Streptophyta</taxon>
        <taxon>Embryophyta</taxon>
        <taxon>Tracheophyta</taxon>
        <taxon>Spermatophyta</taxon>
        <taxon>Magnoliopsida</taxon>
        <taxon>Liliopsida</taxon>
        <taxon>Asparagales</taxon>
        <taxon>Orchidaceae</taxon>
        <taxon>Epidendroideae</taxon>
        <taxon>Malaxideae</taxon>
        <taxon>Dendrobiinae</taxon>
        <taxon>Dendrobium</taxon>
    </lineage>
</organism>
<keyword evidence="2" id="KW-1185">Reference proteome</keyword>
<dbReference type="EMBL" id="JAGFBR010000248">
    <property type="protein sequence ID" value="KAH0446149.1"/>
    <property type="molecule type" value="Genomic_DNA"/>
</dbReference>
<dbReference type="Proteomes" id="UP000775213">
    <property type="component" value="Unassembled WGS sequence"/>
</dbReference>
<gene>
    <name evidence="1" type="ORF">IEQ34_025019</name>
</gene>